<evidence type="ECO:0000313" key="3">
    <source>
        <dbReference type="Proteomes" id="UP001201980"/>
    </source>
</evidence>
<evidence type="ECO:0000256" key="1">
    <source>
        <dbReference type="SAM" id="MobiDB-lite"/>
    </source>
</evidence>
<comment type="caution">
    <text evidence="2">The sequence shown here is derived from an EMBL/GenBank/DDBJ whole genome shotgun (WGS) entry which is preliminary data.</text>
</comment>
<organism evidence="2 3">
    <name type="scientific">Zalerion maritima</name>
    <dbReference type="NCBI Taxonomy" id="339359"/>
    <lineage>
        <taxon>Eukaryota</taxon>
        <taxon>Fungi</taxon>
        <taxon>Dikarya</taxon>
        <taxon>Ascomycota</taxon>
        <taxon>Pezizomycotina</taxon>
        <taxon>Sordariomycetes</taxon>
        <taxon>Lulworthiomycetidae</taxon>
        <taxon>Lulworthiales</taxon>
        <taxon>Lulworthiaceae</taxon>
        <taxon>Zalerion</taxon>
    </lineage>
</organism>
<dbReference type="EMBL" id="JAKWBI020000009">
    <property type="protein sequence ID" value="KAJ2906800.1"/>
    <property type="molecule type" value="Genomic_DNA"/>
</dbReference>
<name>A0AAD5RZL6_9PEZI</name>
<keyword evidence="3" id="KW-1185">Reference proteome</keyword>
<feature type="region of interest" description="Disordered" evidence="1">
    <location>
        <begin position="133"/>
        <end position="193"/>
    </location>
</feature>
<reference evidence="2" key="1">
    <citation type="submission" date="2022-07" db="EMBL/GenBank/DDBJ databases">
        <title>Draft genome sequence of Zalerion maritima ATCC 34329, a (micro)plastics degrading marine fungus.</title>
        <authorList>
            <person name="Paco A."/>
            <person name="Goncalves M.F.M."/>
            <person name="Rocha-Santos T.A.P."/>
            <person name="Alves A."/>
        </authorList>
    </citation>
    <scope>NUCLEOTIDE SEQUENCE</scope>
    <source>
        <strain evidence="2">ATCC 34329</strain>
    </source>
</reference>
<gene>
    <name evidence="2" type="ORF">MKZ38_010791</name>
</gene>
<dbReference type="AlphaFoldDB" id="A0AAD5RZL6"/>
<protein>
    <submittedName>
        <fullName evidence="2">Uncharacterized protein</fullName>
    </submittedName>
</protein>
<evidence type="ECO:0000313" key="2">
    <source>
        <dbReference type="EMBL" id="KAJ2906800.1"/>
    </source>
</evidence>
<accession>A0AAD5RZL6</accession>
<feature type="compositionally biased region" description="Basic and acidic residues" evidence="1">
    <location>
        <begin position="133"/>
        <end position="160"/>
    </location>
</feature>
<sequence length="227" mass="25379">MIDECQVTLKISFVKVKGAYGTDELFLPVWRAGRMIAGIWRPMMAKGAREVLFLEARIVTLLLDLDRKLVWRKGDDWLVMGEVLAGMRERSWVLEIEGKEVDVDWRDKEEDIATRQGVEEKVERIVLLDNERPPIRRKADSNEEERAGRDVSDKGLKDGGDDVSPPRLTGTPLSLLHRPKPHSMEGRHGEREVDELTGVLVLVDLSDAEYSSDDGFGGGGGGSKLTG</sequence>
<dbReference type="Proteomes" id="UP001201980">
    <property type="component" value="Unassembled WGS sequence"/>
</dbReference>
<feature type="compositionally biased region" description="Basic and acidic residues" evidence="1">
    <location>
        <begin position="182"/>
        <end position="191"/>
    </location>
</feature>
<proteinExistence type="predicted"/>